<evidence type="ECO:0000313" key="4">
    <source>
        <dbReference type="Proteomes" id="UP001619887"/>
    </source>
</evidence>
<gene>
    <name evidence="3" type="ORF">OYC64_001304</name>
</gene>
<dbReference type="PANTHER" id="PTHR15718:SF3">
    <property type="entry name" value="G PROTEIN-REGULATED INDUCER OF NEURITE OUTGROWTH C-TERMINAL DOMAIN-CONTAINING PROTEIN"/>
    <property type="match status" value="1"/>
</dbReference>
<evidence type="ECO:0000313" key="3">
    <source>
        <dbReference type="EMBL" id="KAL3051001.1"/>
    </source>
</evidence>
<proteinExistence type="predicted"/>
<accession>A0ABD2GB29</accession>
<organism evidence="3 4">
    <name type="scientific">Pagothenia borchgrevinki</name>
    <name type="common">Bald rockcod</name>
    <name type="synonym">Trematomus borchgrevinki</name>
    <dbReference type="NCBI Taxonomy" id="8213"/>
    <lineage>
        <taxon>Eukaryota</taxon>
        <taxon>Metazoa</taxon>
        <taxon>Chordata</taxon>
        <taxon>Craniata</taxon>
        <taxon>Vertebrata</taxon>
        <taxon>Euteleostomi</taxon>
        <taxon>Actinopterygii</taxon>
        <taxon>Neopterygii</taxon>
        <taxon>Teleostei</taxon>
        <taxon>Neoteleostei</taxon>
        <taxon>Acanthomorphata</taxon>
        <taxon>Eupercaria</taxon>
        <taxon>Perciformes</taxon>
        <taxon>Notothenioidei</taxon>
        <taxon>Nototheniidae</taxon>
        <taxon>Pagothenia</taxon>
    </lineage>
</organism>
<comment type="caution">
    <text evidence="3">The sequence shown here is derived from an EMBL/GenBank/DDBJ whole genome shotgun (WGS) entry which is preliminary data.</text>
</comment>
<dbReference type="Pfam" id="PF15235">
    <property type="entry name" value="GRIN_C"/>
    <property type="match status" value="1"/>
</dbReference>
<protein>
    <recommendedName>
        <fullName evidence="2">G protein-regulated inducer of neurite outgrowth C-terminal domain-containing protein</fullName>
    </recommendedName>
</protein>
<sequence>MGVPSSSSLISPTTVQYICKIDIELSSQSVSESVETDRASSLPACLRTYSFQENPEITSELRLGQNQGVSVESFWEEEVGREKTEVEVDVEEQEQEDVGRPQKVAWDDQGRTWDVYGASVDLESFGTAIQSHLESKIREQQKHIRTLRQSVCSDSSLRAYRMRKRRKRRAGILGCCRKTPNVEE</sequence>
<dbReference type="AlphaFoldDB" id="A0ABD2GB29"/>
<name>A0ABD2GB29_PAGBO</name>
<reference evidence="3 4" key="2">
    <citation type="journal article" date="2024" name="G3 (Bethesda)">
        <title>The genome of the cryopelagic Antarctic bald notothen, Trematomus borchgrevinki.</title>
        <authorList>
            <person name="Rayamajhi N."/>
            <person name="Rivera-Colon A.G."/>
            <person name="Minhas B.F."/>
            <person name="Cheng C.C."/>
            <person name="Catchen J.M."/>
        </authorList>
    </citation>
    <scope>NUCLEOTIDE SEQUENCE [LARGE SCALE GENOMIC DNA]</scope>
    <source>
        <strain evidence="3">AGRC-2024</strain>
    </source>
</reference>
<dbReference type="Proteomes" id="UP001619887">
    <property type="component" value="Unassembled WGS sequence"/>
</dbReference>
<reference evidence="3 4" key="1">
    <citation type="journal article" date="2022" name="G3 (Bethesda)">
        <title>Evaluating Illumina-, Nanopore-, and PacBio-based genome assembly strategies with the bald notothen, Trematomus borchgrevinki.</title>
        <authorList>
            <person name="Rayamajhi N."/>
            <person name="Cheng C.C."/>
            <person name="Catchen J.M."/>
        </authorList>
    </citation>
    <scope>NUCLEOTIDE SEQUENCE [LARGE SCALE GENOMIC DNA]</scope>
    <source>
        <strain evidence="3">AGRC-2024</strain>
    </source>
</reference>
<dbReference type="InterPro" id="IPR026646">
    <property type="entry name" value="GPRIN2-like/GPRIN3"/>
</dbReference>
<dbReference type="EMBL" id="JBIYXZ010002080">
    <property type="protein sequence ID" value="KAL3051001.1"/>
    <property type="molecule type" value="Genomic_DNA"/>
</dbReference>
<dbReference type="InterPro" id="IPR032745">
    <property type="entry name" value="GRIN_C"/>
</dbReference>
<feature type="domain" description="G protein-regulated inducer of neurite outgrowth C-terminal" evidence="2">
    <location>
        <begin position="78"/>
        <end position="170"/>
    </location>
</feature>
<comment type="function">
    <text evidence="1">May be involved in neurite outgrowth.</text>
</comment>
<dbReference type="PANTHER" id="PTHR15718">
    <property type="entry name" value="G PROTEIN-REGULATED INDUCER OF NEURITE OUTGROWTH C-TERMINAL DOMAIN-CONTAINING PROTEIN"/>
    <property type="match status" value="1"/>
</dbReference>
<evidence type="ECO:0000259" key="2">
    <source>
        <dbReference type="Pfam" id="PF15235"/>
    </source>
</evidence>
<evidence type="ECO:0000256" key="1">
    <source>
        <dbReference type="ARBA" id="ARBA00002358"/>
    </source>
</evidence>
<keyword evidence="4" id="KW-1185">Reference proteome</keyword>